<sequence length="97" mass="10535">MTLWLEAVGWACCGMTPPCYVIWSSTYPRPLIARSGYGSHPLKIFCVSCLEAFASAGTVFFPARSAGCSSSFQVVCTEDIFFFWVGICGGQELIFVG</sequence>
<organism evidence="1 2">
    <name type="scientific">Nepenthes gracilis</name>
    <name type="common">Slender pitcher plant</name>
    <dbReference type="NCBI Taxonomy" id="150966"/>
    <lineage>
        <taxon>Eukaryota</taxon>
        <taxon>Viridiplantae</taxon>
        <taxon>Streptophyta</taxon>
        <taxon>Embryophyta</taxon>
        <taxon>Tracheophyta</taxon>
        <taxon>Spermatophyta</taxon>
        <taxon>Magnoliopsida</taxon>
        <taxon>eudicotyledons</taxon>
        <taxon>Gunneridae</taxon>
        <taxon>Pentapetalae</taxon>
        <taxon>Caryophyllales</taxon>
        <taxon>Nepenthaceae</taxon>
        <taxon>Nepenthes</taxon>
    </lineage>
</organism>
<evidence type="ECO:0000313" key="1">
    <source>
        <dbReference type="EMBL" id="GMH07961.1"/>
    </source>
</evidence>
<dbReference type="AlphaFoldDB" id="A0AAD3SBU2"/>
<accession>A0AAD3SBU2</accession>
<comment type="caution">
    <text evidence="1">The sequence shown here is derived from an EMBL/GenBank/DDBJ whole genome shotgun (WGS) entry which is preliminary data.</text>
</comment>
<protein>
    <submittedName>
        <fullName evidence="1">Uncharacterized protein</fullName>
    </submittedName>
</protein>
<proteinExistence type="predicted"/>
<dbReference type="Proteomes" id="UP001279734">
    <property type="component" value="Unassembled WGS sequence"/>
</dbReference>
<evidence type="ECO:0000313" key="2">
    <source>
        <dbReference type="Proteomes" id="UP001279734"/>
    </source>
</evidence>
<gene>
    <name evidence="1" type="ORF">Nepgr_009801</name>
</gene>
<keyword evidence="2" id="KW-1185">Reference proteome</keyword>
<reference evidence="1" key="1">
    <citation type="submission" date="2023-05" db="EMBL/GenBank/DDBJ databases">
        <title>Nepenthes gracilis genome sequencing.</title>
        <authorList>
            <person name="Fukushima K."/>
        </authorList>
    </citation>
    <scope>NUCLEOTIDE SEQUENCE</scope>
    <source>
        <strain evidence="1">SING2019-196</strain>
    </source>
</reference>
<dbReference type="EMBL" id="BSYO01000007">
    <property type="protein sequence ID" value="GMH07961.1"/>
    <property type="molecule type" value="Genomic_DNA"/>
</dbReference>
<name>A0AAD3SBU2_NEPGR</name>